<organism evidence="1 2">
    <name type="scientific">Triparma retinervis</name>
    <dbReference type="NCBI Taxonomy" id="2557542"/>
    <lineage>
        <taxon>Eukaryota</taxon>
        <taxon>Sar</taxon>
        <taxon>Stramenopiles</taxon>
        <taxon>Ochrophyta</taxon>
        <taxon>Bolidophyceae</taxon>
        <taxon>Parmales</taxon>
        <taxon>Triparmaceae</taxon>
        <taxon>Triparma</taxon>
    </lineage>
</organism>
<keyword evidence="2" id="KW-1185">Reference proteome</keyword>
<dbReference type="Proteomes" id="UP001165082">
    <property type="component" value="Unassembled WGS sequence"/>
</dbReference>
<proteinExistence type="predicted"/>
<gene>
    <name evidence="1" type="ORF">TrRE_jg7631</name>
</gene>
<dbReference type="OrthoDB" id="10599546at2759"/>
<evidence type="ECO:0000313" key="2">
    <source>
        <dbReference type="Proteomes" id="UP001165082"/>
    </source>
</evidence>
<comment type="caution">
    <text evidence="1">The sequence shown here is derived from an EMBL/GenBank/DDBJ whole genome shotgun (WGS) entry which is preliminary data.</text>
</comment>
<sequence length="222" mass="23363">MPLPTFLPGCWKRNWIHRSDGPKPGDNKVSVLYLQTSSYFVDVRSTPTGQSQGGEGTLAFAGVATASSLPSGGAVVRWHALLEHGSGARGAESWALAAQGVPQETQDTGVFERKDDRGEGVWGEKAEDGSLEEEWVKVGSGGVCVAAIKEGGGIYVRVNSGGKWGYADAGRGIWAAGGEDGVEVGIGVRGGTKLKEIVEGEDVKEWRVVEGEGGLEELWGLH</sequence>
<protein>
    <submittedName>
        <fullName evidence="1">Uncharacterized protein</fullName>
    </submittedName>
</protein>
<dbReference type="AlphaFoldDB" id="A0A9W6Z9R5"/>
<dbReference type="EMBL" id="BRXZ01000600">
    <property type="protein sequence ID" value="GMH48316.1"/>
    <property type="molecule type" value="Genomic_DNA"/>
</dbReference>
<reference evidence="1" key="1">
    <citation type="submission" date="2022-07" db="EMBL/GenBank/DDBJ databases">
        <title>Genome analysis of Parmales, a sister group of diatoms, reveals the evolutionary specialization of diatoms from phago-mixotrophs to photoautotrophs.</title>
        <authorList>
            <person name="Ban H."/>
            <person name="Sato S."/>
            <person name="Yoshikawa S."/>
            <person name="Kazumasa Y."/>
            <person name="Nakamura Y."/>
            <person name="Ichinomiya M."/>
            <person name="Saitoh K."/>
            <person name="Sato N."/>
            <person name="Blanc-Mathieu R."/>
            <person name="Endo H."/>
            <person name="Kuwata A."/>
            <person name="Ogata H."/>
        </authorList>
    </citation>
    <scope>NUCLEOTIDE SEQUENCE</scope>
</reference>
<evidence type="ECO:0000313" key="1">
    <source>
        <dbReference type="EMBL" id="GMH48316.1"/>
    </source>
</evidence>
<accession>A0A9W6Z9R5</accession>
<name>A0A9W6Z9R5_9STRA</name>